<proteinExistence type="predicted"/>
<dbReference type="OrthoDB" id="4772576at2"/>
<evidence type="ECO:0000259" key="1">
    <source>
        <dbReference type="Pfam" id="PF08044"/>
    </source>
</evidence>
<dbReference type="InterPro" id="IPR012551">
    <property type="entry name" value="DUF1707_SHOCT-like"/>
</dbReference>
<dbReference type="EMBL" id="SNXZ01000003">
    <property type="protein sequence ID" value="TDP97409.1"/>
    <property type="molecule type" value="Genomic_DNA"/>
</dbReference>
<dbReference type="RefSeq" id="WP_133850617.1">
    <property type="nucleotide sequence ID" value="NZ_SNXZ01000003.1"/>
</dbReference>
<name>A0A4R6SBI9_LABRH</name>
<keyword evidence="3" id="KW-1185">Reference proteome</keyword>
<organism evidence="2 3">
    <name type="scientific">Labedaea rhizosphaerae</name>
    <dbReference type="NCBI Taxonomy" id="598644"/>
    <lineage>
        <taxon>Bacteria</taxon>
        <taxon>Bacillati</taxon>
        <taxon>Actinomycetota</taxon>
        <taxon>Actinomycetes</taxon>
        <taxon>Pseudonocardiales</taxon>
        <taxon>Pseudonocardiaceae</taxon>
        <taxon>Labedaea</taxon>
    </lineage>
</organism>
<accession>A0A4R6SBI9</accession>
<feature type="domain" description="DUF1707" evidence="1">
    <location>
        <begin position="8"/>
        <end position="60"/>
    </location>
</feature>
<protein>
    <submittedName>
        <fullName evidence="2">Uncharacterized protein DUF1707</fullName>
    </submittedName>
</protein>
<evidence type="ECO:0000313" key="3">
    <source>
        <dbReference type="Proteomes" id="UP000295444"/>
    </source>
</evidence>
<gene>
    <name evidence="2" type="ORF">EV186_103373</name>
</gene>
<dbReference type="PANTHER" id="PTHR40763">
    <property type="entry name" value="MEMBRANE PROTEIN-RELATED"/>
    <property type="match status" value="1"/>
</dbReference>
<dbReference type="Pfam" id="PF08044">
    <property type="entry name" value="DUF1707"/>
    <property type="match status" value="1"/>
</dbReference>
<comment type="caution">
    <text evidence="2">The sequence shown here is derived from an EMBL/GenBank/DDBJ whole genome shotgun (WGS) entry which is preliminary data.</text>
</comment>
<evidence type="ECO:0000313" key="2">
    <source>
        <dbReference type="EMBL" id="TDP97409.1"/>
    </source>
</evidence>
<sequence>MRDLPEAVRAADADREQALARLHQAVGTGALGLEEFSSRSELVLRAGTRGELDGLLADLPAQPPRSQPPSLVLCTGNGSVKQTGPWVVPPLIEVQCGVGRVTVDFTDATCTHREIVLRVKMTKVGHVRVIVPKGWLVRVEEAQTTHGRVINKATSPPDDYAPMLRVFADVGGGSLKLKH</sequence>
<reference evidence="2 3" key="1">
    <citation type="submission" date="2019-03" db="EMBL/GenBank/DDBJ databases">
        <title>Genomic Encyclopedia of Type Strains, Phase IV (KMG-IV): sequencing the most valuable type-strain genomes for metagenomic binning, comparative biology and taxonomic classification.</title>
        <authorList>
            <person name="Goeker M."/>
        </authorList>
    </citation>
    <scope>NUCLEOTIDE SEQUENCE [LARGE SCALE GENOMIC DNA]</scope>
    <source>
        <strain evidence="2 3">DSM 45361</strain>
    </source>
</reference>
<dbReference type="PANTHER" id="PTHR40763:SF5">
    <property type="entry name" value="MEMBRANE PROTEIN"/>
    <property type="match status" value="1"/>
</dbReference>
<dbReference type="Proteomes" id="UP000295444">
    <property type="component" value="Unassembled WGS sequence"/>
</dbReference>
<dbReference type="AlphaFoldDB" id="A0A4R6SBI9"/>